<dbReference type="SUPFAM" id="SSF53474">
    <property type="entry name" value="alpha/beta-Hydrolases"/>
    <property type="match status" value="1"/>
</dbReference>
<proteinExistence type="predicted"/>
<feature type="domain" description="Serine aminopeptidase S33" evidence="1">
    <location>
        <begin position="142"/>
        <end position="382"/>
    </location>
</feature>
<dbReference type="InterPro" id="IPR022742">
    <property type="entry name" value="Hydrolase_4"/>
</dbReference>
<dbReference type="Pfam" id="PF12146">
    <property type="entry name" value="Hydrolase_4"/>
    <property type="match status" value="1"/>
</dbReference>
<name>A0A0F7SEA0_PHARH</name>
<dbReference type="InterPro" id="IPR029058">
    <property type="entry name" value="AB_hydrolase_fold"/>
</dbReference>
<sequence length="409" mass="45654">MEGDTATASQEAIVLETIYYRVPPQDSSLSSSFRGLSPYEPPVPSNLWLIAEPVLISLGLYTPPDPTYSRYLIPALPEENTFLESPYVVTTRRRIFTDATGGAENVKVVQAELDRAKGRDWIYYQTWEAPERRGKIGDGIDIVCVHGIGEYGARWCVHVAKFIQNGFRIIAPDLPAHGRSTGIHCYVPTNDLLVSSVKLVLEDVDEQDQARQRVSFTKRFIAGASLGAFVILEYLLAYPPADAVFTSISGAFLMCPLIQVAAASRPSYLLELIARALRTFAGRVPFASAQRGKGHWDPRAEISFLLNPQPYHGPLRIGTGLAIAQGIDDLAPRAKEIRLPIKVIHGSADRITSPEGSKDFFERVSSQDLEFEIWPGYEHVMMKVGYDREDDQPRQKTLESWYAWIAERV</sequence>
<evidence type="ECO:0000313" key="2">
    <source>
        <dbReference type="EMBL" id="CDZ96466.1"/>
    </source>
</evidence>
<dbReference type="AlphaFoldDB" id="A0A0F7SEA0"/>
<dbReference type="EMBL" id="LN483144">
    <property type="protein sequence ID" value="CDZ96466.1"/>
    <property type="molecule type" value="Genomic_DNA"/>
</dbReference>
<reference evidence="2" key="1">
    <citation type="submission" date="2014-08" db="EMBL/GenBank/DDBJ databases">
        <authorList>
            <person name="Sharma Rahul"/>
            <person name="Thines Marco"/>
        </authorList>
    </citation>
    <scope>NUCLEOTIDE SEQUENCE</scope>
</reference>
<evidence type="ECO:0000259" key="1">
    <source>
        <dbReference type="Pfam" id="PF12146"/>
    </source>
</evidence>
<dbReference type="Gene3D" id="3.40.50.1820">
    <property type="entry name" value="alpha/beta hydrolase"/>
    <property type="match status" value="1"/>
</dbReference>
<dbReference type="PANTHER" id="PTHR11614">
    <property type="entry name" value="PHOSPHOLIPASE-RELATED"/>
    <property type="match status" value="1"/>
</dbReference>
<dbReference type="InterPro" id="IPR051044">
    <property type="entry name" value="MAG_DAG_Lipase"/>
</dbReference>
<accession>A0A0F7SEA0</accession>
<organism evidence="2">
    <name type="scientific">Phaffia rhodozyma</name>
    <name type="common">Yeast</name>
    <name type="synonym">Xanthophyllomyces dendrorhous</name>
    <dbReference type="NCBI Taxonomy" id="264483"/>
    <lineage>
        <taxon>Eukaryota</taxon>
        <taxon>Fungi</taxon>
        <taxon>Dikarya</taxon>
        <taxon>Basidiomycota</taxon>
        <taxon>Agaricomycotina</taxon>
        <taxon>Tremellomycetes</taxon>
        <taxon>Cystofilobasidiales</taxon>
        <taxon>Mrakiaceae</taxon>
        <taxon>Phaffia</taxon>
    </lineage>
</organism>
<protein>
    <submittedName>
        <fullName evidence="2">Lysophospholipase</fullName>
    </submittedName>
</protein>